<dbReference type="GO" id="GO:0006520">
    <property type="term" value="P:amino acid metabolic process"/>
    <property type="evidence" value="ECO:0007669"/>
    <property type="project" value="InterPro"/>
</dbReference>
<dbReference type="InterPro" id="IPR015424">
    <property type="entry name" value="PyrdxlP-dep_Trfase"/>
</dbReference>
<evidence type="ECO:0000256" key="7">
    <source>
        <dbReference type="RuleBase" id="RU000481"/>
    </source>
</evidence>
<dbReference type="RefSeq" id="WP_160762953.1">
    <property type="nucleotide sequence ID" value="NZ_WUPT01000001.1"/>
</dbReference>
<comment type="caution">
    <text evidence="9">The sequence shown here is derived from an EMBL/GenBank/DDBJ whole genome shotgun (WGS) entry which is preliminary data.</text>
</comment>
<feature type="domain" description="Aminotransferase class I/classII large" evidence="8">
    <location>
        <begin position="31"/>
        <end position="372"/>
    </location>
</feature>
<comment type="similarity">
    <text evidence="2 7">Belongs to the class-I pyridoxal-phosphate-dependent aminotransferase family.</text>
</comment>
<dbReference type="Pfam" id="PF00155">
    <property type="entry name" value="Aminotran_1_2"/>
    <property type="match status" value="1"/>
</dbReference>
<evidence type="ECO:0000256" key="2">
    <source>
        <dbReference type="ARBA" id="ARBA00007441"/>
    </source>
</evidence>
<dbReference type="Proteomes" id="UP000480350">
    <property type="component" value="Unassembled WGS sequence"/>
</dbReference>
<keyword evidence="4 7" id="KW-0808">Transferase</keyword>
<dbReference type="PROSITE" id="PS00105">
    <property type="entry name" value="AA_TRANSFER_CLASS_1"/>
    <property type="match status" value="1"/>
</dbReference>
<dbReference type="CDD" id="cd00609">
    <property type="entry name" value="AAT_like"/>
    <property type="match status" value="1"/>
</dbReference>
<evidence type="ECO:0000256" key="5">
    <source>
        <dbReference type="ARBA" id="ARBA00022898"/>
    </source>
</evidence>
<keyword evidence="10" id="KW-1185">Reference proteome</keyword>
<evidence type="ECO:0000313" key="9">
    <source>
        <dbReference type="EMBL" id="MXQ07051.1"/>
    </source>
</evidence>
<dbReference type="EC" id="2.6.1.-" evidence="7"/>
<dbReference type="PRINTS" id="PR00753">
    <property type="entry name" value="ACCSYNTHASE"/>
</dbReference>
<gene>
    <name evidence="9" type="ORF">GQ651_04255</name>
</gene>
<comment type="cofactor">
    <cofactor evidence="1 7">
        <name>pyridoxal 5'-phosphate</name>
        <dbReference type="ChEBI" id="CHEBI:597326"/>
    </cofactor>
</comment>
<dbReference type="PANTHER" id="PTHR46383">
    <property type="entry name" value="ASPARTATE AMINOTRANSFERASE"/>
    <property type="match status" value="1"/>
</dbReference>
<evidence type="ECO:0000256" key="6">
    <source>
        <dbReference type="ARBA" id="ARBA00049185"/>
    </source>
</evidence>
<dbReference type="InterPro" id="IPR004839">
    <property type="entry name" value="Aminotransferase_I/II_large"/>
</dbReference>
<reference evidence="9 10" key="1">
    <citation type="submission" date="2019-12" db="EMBL/GenBank/DDBJ databases">
        <authorList>
            <person name="Lee S.D."/>
        </authorList>
    </citation>
    <scope>NUCLEOTIDE SEQUENCE [LARGE SCALE GENOMIC DNA]</scope>
    <source>
        <strain evidence="9 10">GH1-50</strain>
    </source>
</reference>
<comment type="catalytic activity">
    <reaction evidence="6">
        <text>L-aspartate + 2-oxoglutarate = oxaloacetate + L-glutamate</text>
        <dbReference type="Rhea" id="RHEA:21824"/>
        <dbReference type="ChEBI" id="CHEBI:16452"/>
        <dbReference type="ChEBI" id="CHEBI:16810"/>
        <dbReference type="ChEBI" id="CHEBI:29985"/>
        <dbReference type="ChEBI" id="CHEBI:29991"/>
        <dbReference type="EC" id="2.6.1.1"/>
    </reaction>
</comment>
<dbReference type="GO" id="GO:0030170">
    <property type="term" value="F:pyridoxal phosphate binding"/>
    <property type="evidence" value="ECO:0007669"/>
    <property type="project" value="InterPro"/>
</dbReference>
<protein>
    <recommendedName>
        <fullName evidence="7">Aminotransferase</fullName>
        <ecNumber evidence="7">2.6.1.-</ecNumber>
    </recommendedName>
</protein>
<proteinExistence type="inferred from homology"/>
<dbReference type="PANTHER" id="PTHR46383:SF2">
    <property type="entry name" value="AMINOTRANSFERASE"/>
    <property type="match status" value="1"/>
</dbReference>
<organism evidence="9 10">
    <name type="scientific">Kangsaoukella pontilimi</name>
    <dbReference type="NCBI Taxonomy" id="2691042"/>
    <lineage>
        <taxon>Bacteria</taxon>
        <taxon>Pseudomonadati</taxon>
        <taxon>Pseudomonadota</taxon>
        <taxon>Alphaproteobacteria</taxon>
        <taxon>Rhodobacterales</taxon>
        <taxon>Paracoccaceae</taxon>
        <taxon>Kangsaoukella</taxon>
    </lineage>
</organism>
<accession>A0A7C9MBT6</accession>
<dbReference type="EMBL" id="WUPT01000001">
    <property type="protein sequence ID" value="MXQ07051.1"/>
    <property type="molecule type" value="Genomic_DNA"/>
</dbReference>
<evidence type="ECO:0000256" key="4">
    <source>
        <dbReference type="ARBA" id="ARBA00022679"/>
    </source>
</evidence>
<keyword evidence="5" id="KW-0663">Pyridoxal phosphate</keyword>
<reference evidence="9 10" key="2">
    <citation type="submission" date="2020-03" db="EMBL/GenBank/DDBJ databases">
        <title>Kangsaoukella pontilimi gen. nov., sp. nov., a new member of the family Rhodobacteraceae isolated from a tidal mudflat.</title>
        <authorList>
            <person name="Kim I.S."/>
        </authorList>
    </citation>
    <scope>NUCLEOTIDE SEQUENCE [LARGE SCALE GENOMIC DNA]</scope>
    <source>
        <strain evidence="9 10">GH1-50</strain>
    </source>
</reference>
<evidence type="ECO:0000256" key="1">
    <source>
        <dbReference type="ARBA" id="ARBA00001933"/>
    </source>
</evidence>
<dbReference type="SUPFAM" id="SSF53383">
    <property type="entry name" value="PLP-dependent transferases"/>
    <property type="match status" value="1"/>
</dbReference>
<evidence type="ECO:0000259" key="8">
    <source>
        <dbReference type="Pfam" id="PF00155"/>
    </source>
</evidence>
<dbReference type="AlphaFoldDB" id="A0A7C9MBT6"/>
<dbReference type="InterPro" id="IPR015421">
    <property type="entry name" value="PyrdxlP-dep_Trfase_major"/>
</dbReference>
<dbReference type="GO" id="GO:0004069">
    <property type="term" value="F:L-aspartate:2-oxoglutarate aminotransferase activity"/>
    <property type="evidence" value="ECO:0007669"/>
    <property type="project" value="UniProtKB-EC"/>
</dbReference>
<sequence length="383" mass="41246">MRLSKRSDIDPFIVMDVMEAASAAEAAGRSIIHMEVGQPGTPAPKAARDALARAMEAGALGYTVALGLPALRKRIAEHYGETYDVDLDPRRVIVTAGSSGAFLLAFTALFDAGDRVALGAPGYPSYRQILSALSLTPVDIEARPEDRYQPVPGALPEGLAGLILASPSNPSGTMLGEEELRALLSWAAERDVAVVSDEIYHGLEYERPAVTALSLTDDVYVVNSFSKYFSMTGWRIGWMVVPEHHVRTIERLAQNMFICAPHASQVAALAAMDARDELEANVAVYAENRALMIDGLRKVGFTRVAPPDGAFYVYADISDLTDDSAAFARAILDEAGVAVTPGLDFDKGRGHQTLRFSYARSTADIEEGLKRLTAFMTARGHIG</sequence>
<keyword evidence="3 7" id="KW-0032">Aminotransferase</keyword>
<dbReference type="Gene3D" id="3.40.640.10">
    <property type="entry name" value="Type I PLP-dependent aspartate aminotransferase-like (Major domain)"/>
    <property type="match status" value="1"/>
</dbReference>
<dbReference type="InterPro" id="IPR004838">
    <property type="entry name" value="NHTrfase_class1_PyrdxlP-BS"/>
</dbReference>
<evidence type="ECO:0000256" key="3">
    <source>
        <dbReference type="ARBA" id="ARBA00022576"/>
    </source>
</evidence>
<dbReference type="InterPro" id="IPR050596">
    <property type="entry name" value="AspAT/PAT-like"/>
</dbReference>
<name>A0A7C9MBT6_9RHOB</name>
<evidence type="ECO:0000313" key="10">
    <source>
        <dbReference type="Proteomes" id="UP000480350"/>
    </source>
</evidence>